<feature type="domain" description="Protein kinase" evidence="2">
    <location>
        <begin position="187"/>
        <end position="456"/>
    </location>
</feature>
<dbReference type="InterPro" id="IPR011009">
    <property type="entry name" value="Kinase-like_dom_sf"/>
</dbReference>
<organism evidence="3 4">
    <name type="scientific">Symbiodinium microadriaticum</name>
    <name type="common">Dinoflagellate</name>
    <name type="synonym">Zooxanthella microadriatica</name>
    <dbReference type="NCBI Taxonomy" id="2951"/>
    <lineage>
        <taxon>Eukaryota</taxon>
        <taxon>Sar</taxon>
        <taxon>Alveolata</taxon>
        <taxon>Dinophyceae</taxon>
        <taxon>Suessiales</taxon>
        <taxon>Symbiodiniaceae</taxon>
        <taxon>Symbiodinium</taxon>
    </lineage>
</organism>
<accession>A0A1Q9ECC6</accession>
<sequence>MATKSGRACDATAGTETAHMQLSTWLHPVHGAGVASPRPVSLDISGAGRHATLQNLLHRAAAGSDLDSRACGQPLALAREEAQRRGALCLNESSLVWESLDKTQTFSIPLLLSDLLHQAVQISGDAELKHDASHVVLLVPRLLASMPAAALQVWVLCVNFSPTGLQHLLFDLSRRGSVRWDLNACFENSQVCCGQGIHGKVFVGSSRSRDDAVDIETERVALKVMADDSTADSVSREVAFLLRSHHHPNIASLFGVFSSPMDSFNSSTCYVLVMELGAVGDVAALLESAAVSRERAMQIMIGLTSALTHLHGLRIIHRDVKLENVVLCQDSRALLIDFSIAVACDNGDEIQTTAGTPGYAAPELLRGDKYDFAVDIFAAGVFLYALLCRTMPFWSESQDLMVANTLHRKVRLPQEVTGQGLRRLLSRMLSKEARKRPSAEECLEFFSKAEASMSLLNVGLNHSEKCMAVRSASQHLSRALTGDDLGGKHLFPGWMWLWPWSEGLAQDFQMCSGLASPMTEPQRTAMDMSPTNRQQHIGLLGGASNVTASFESAGWGSWVCRRCGSNSFYGIMFALLLLRLLLQLADLMGYVLRKFGVLSLPPARETLEEAIMSDEMFRNLGDLRLKQKAPSVWDSRKEPAQGIRYVSGMPAAYLALLSRRPPTSVPNYDRWERRVRIWEMQVSSCLPPNEAAMNLFVSFKDKVEEELANADVSKINHKQGIEFILSTLRAALKTRAIYPKWKYMHDFEHVSRYATEGVSVQSCRLSRYVKINGHICVSICSFLENREACYVLSNILDQFDPALELVRQLAFSSTYDVKGNEPSSSHVAAGMSCGGEAHPHRRDDPDPLHDEHGEAGTSLEARDAPIFACNLAKEPCNFRPMLLSNQISVSKPGTG</sequence>
<dbReference type="AlphaFoldDB" id="A0A1Q9ECC6"/>
<dbReference type="SMART" id="SM00220">
    <property type="entry name" value="S_TKc"/>
    <property type="match status" value="1"/>
</dbReference>
<gene>
    <name evidence="3" type="primary">Phkg2</name>
    <name evidence="3" type="ORF">AK812_SmicGene11811</name>
</gene>
<reference evidence="3 4" key="1">
    <citation type="submission" date="2016-02" db="EMBL/GenBank/DDBJ databases">
        <title>Genome analysis of coral dinoflagellate symbionts highlights evolutionary adaptations to a symbiotic lifestyle.</title>
        <authorList>
            <person name="Aranda M."/>
            <person name="Li Y."/>
            <person name="Liew Y.J."/>
            <person name="Baumgarten S."/>
            <person name="Simakov O."/>
            <person name="Wilson M."/>
            <person name="Piel J."/>
            <person name="Ashoor H."/>
            <person name="Bougouffa S."/>
            <person name="Bajic V.B."/>
            <person name="Ryu T."/>
            <person name="Ravasi T."/>
            <person name="Bayer T."/>
            <person name="Micklem G."/>
            <person name="Kim H."/>
            <person name="Bhak J."/>
            <person name="Lajeunesse T.C."/>
            <person name="Voolstra C.R."/>
        </authorList>
    </citation>
    <scope>NUCLEOTIDE SEQUENCE [LARGE SCALE GENOMIC DNA]</scope>
    <source>
        <strain evidence="3 4">CCMP2467</strain>
    </source>
</reference>
<dbReference type="OrthoDB" id="122279at2759"/>
<keyword evidence="4" id="KW-1185">Reference proteome</keyword>
<dbReference type="Proteomes" id="UP000186817">
    <property type="component" value="Unassembled WGS sequence"/>
</dbReference>
<protein>
    <submittedName>
        <fullName evidence="3">Phosphorylase b kinase gamma catalytic chain, liver/testis isoform</fullName>
    </submittedName>
</protein>
<evidence type="ECO:0000256" key="1">
    <source>
        <dbReference type="SAM" id="MobiDB-lite"/>
    </source>
</evidence>
<evidence type="ECO:0000313" key="4">
    <source>
        <dbReference type="Proteomes" id="UP000186817"/>
    </source>
</evidence>
<dbReference type="Pfam" id="PF00069">
    <property type="entry name" value="Pkinase"/>
    <property type="match status" value="1"/>
</dbReference>
<dbReference type="InterPro" id="IPR000719">
    <property type="entry name" value="Prot_kinase_dom"/>
</dbReference>
<feature type="compositionally biased region" description="Basic and acidic residues" evidence="1">
    <location>
        <begin position="837"/>
        <end position="854"/>
    </location>
</feature>
<dbReference type="GO" id="GO:0004672">
    <property type="term" value="F:protein kinase activity"/>
    <property type="evidence" value="ECO:0007669"/>
    <property type="project" value="InterPro"/>
</dbReference>
<dbReference type="EMBL" id="LSRX01000195">
    <property type="protein sequence ID" value="OLQ05073.1"/>
    <property type="molecule type" value="Genomic_DNA"/>
</dbReference>
<dbReference type="Gene3D" id="1.10.510.10">
    <property type="entry name" value="Transferase(Phosphotransferase) domain 1"/>
    <property type="match status" value="1"/>
</dbReference>
<dbReference type="PROSITE" id="PS50011">
    <property type="entry name" value="PROTEIN_KINASE_DOM"/>
    <property type="match status" value="1"/>
</dbReference>
<evidence type="ECO:0000259" key="2">
    <source>
        <dbReference type="PROSITE" id="PS50011"/>
    </source>
</evidence>
<dbReference type="PROSITE" id="PS00108">
    <property type="entry name" value="PROTEIN_KINASE_ST"/>
    <property type="match status" value="1"/>
</dbReference>
<keyword evidence="3" id="KW-0808">Transferase</keyword>
<comment type="caution">
    <text evidence="3">The sequence shown here is derived from an EMBL/GenBank/DDBJ whole genome shotgun (WGS) entry which is preliminary data.</text>
</comment>
<name>A0A1Q9ECC6_SYMMI</name>
<dbReference type="SUPFAM" id="SSF56112">
    <property type="entry name" value="Protein kinase-like (PK-like)"/>
    <property type="match status" value="1"/>
</dbReference>
<dbReference type="PANTHER" id="PTHR24347">
    <property type="entry name" value="SERINE/THREONINE-PROTEIN KINASE"/>
    <property type="match status" value="1"/>
</dbReference>
<feature type="region of interest" description="Disordered" evidence="1">
    <location>
        <begin position="820"/>
        <end position="854"/>
    </location>
</feature>
<dbReference type="InterPro" id="IPR008271">
    <property type="entry name" value="Ser/Thr_kinase_AS"/>
</dbReference>
<proteinExistence type="predicted"/>
<dbReference type="GO" id="GO:0005524">
    <property type="term" value="F:ATP binding"/>
    <property type="evidence" value="ECO:0007669"/>
    <property type="project" value="InterPro"/>
</dbReference>
<keyword evidence="3" id="KW-0418">Kinase</keyword>
<evidence type="ECO:0000313" key="3">
    <source>
        <dbReference type="EMBL" id="OLQ05073.1"/>
    </source>
</evidence>